<name>A0ACC2T1D5_9FUNG</name>
<keyword evidence="2" id="KW-1185">Reference proteome</keyword>
<dbReference type="EMBL" id="QTSX02003741">
    <property type="protein sequence ID" value="KAJ9068390.1"/>
    <property type="molecule type" value="Genomic_DNA"/>
</dbReference>
<dbReference type="Proteomes" id="UP001165960">
    <property type="component" value="Unassembled WGS sequence"/>
</dbReference>
<gene>
    <name evidence="1" type="ORF">DSO57_1029196</name>
</gene>
<accession>A0ACC2T1D5</accession>
<reference evidence="1" key="1">
    <citation type="submission" date="2022-04" db="EMBL/GenBank/DDBJ databases">
        <title>Genome of the entomopathogenic fungus Entomophthora muscae.</title>
        <authorList>
            <person name="Elya C."/>
            <person name="Lovett B.R."/>
            <person name="Lee E."/>
            <person name="Macias A.M."/>
            <person name="Hajek A.E."/>
            <person name="De Bivort B.L."/>
            <person name="Kasson M.T."/>
            <person name="De Fine Licht H.H."/>
            <person name="Stajich J.E."/>
        </authorList>
    </citation>
    <scope>NUCLEOTIDE SEQUENCE</scope>
    <source>
        <strain evidence="1">Berkeley</strain>
    </source>
</reference>
<evidence type="ECO:0000313" key="2">
    <source>
        <dbReference type="Proteomes" id="UP001165960"/>
    </source>
</evidence>
<organism evidence="1 2">
    <name type="scientific">Entomophthora muscae</name>
    <dbReference type="NCBI Taxonomy" id="34485"/>
    <lineage>
        <taxon>Eukaryota</taxon>
        <taxon>Fungi</taxon>
        <taxon>Fungi incertae sedis</taxon>
        <taxon>Zoopagomycota</taxon>
        <taxon>Entomophthoromycotina</taxon>
        <taxon>Entomophthoromycetes</taxon>
        <taxon>Entomophthorales</taxon>
        <taxon>Entomophthoraceae</taxon>
        <taxon>Entomophthora</taxon>
    </lineage>
</organism>
<comment type="caution">
    <text evidence="1">The sequence shown here is derived from an EMBL/GenBank/DDBJ whole genome shotgun (WGS) entry which is preliminary data.</text>
</comment>
<sequence>MKKKGSRRTSKLNKTIEMKSKLFYCVKNEQAGDQKSHELKLRGHLTWEWFERLPARNFPDTYSCVINKLTPVVNVQAPTAIKQTSDAAKQIPTATTQKPTTTKLLPAANTQTLAAIKQMPTTIASPTCKPS</sequence>
<protein>
    <submittedName>
        <fullName evidence="1">Uncharacterized protein</fullName>
    </submittedName>
</protein>
<evidence type="ECO:0000313" key="1">
    <source>
        <dbReference type="EMBL" id="KAJ9068390.1"/>
    </source>
</evidence>
<proteinExistence type="predicted"/>